<dbReference type="Pfam" id="PF05455">
    <property type="entry name" value="GvpH"/>
    <property type="match status" value="1"/>
</dbReference>
<keyword evidence="2" id="KW-1185">Reference proteome</keyword>
<dbReference type="AlphaFoldDB" id="A0ABD5YE87"/>
<gene>
    <name evidence="1" type="primary">gvpH</name>
    <name evidence="1" type="ORF">ACFQMK_03735</name>
</gene>
<evidence type="ECO:0000313" key="2">
    <source>
        <dbReference type="Proteomes" id="UP001596390"/>
    </source>
</evidence>
<organism evidence="1 2">
    <name type="scientific">Halorubrum yunnanense</name>
    <dbReference type="NCBI Taxonomy" id="1526162"/>
    <lineage>
        <taxon>Archaea</taxon>
        <taxon>Methanobacteriati</taxon>
        <taxon>Methanobacteriota</taxon>
        <taxon>Stenosarchaea group</taxon>
        <taxon>Halobacteria</taxon>
        <taxon>Halobacteriales</taxon>
        <taxon>Haloferacaceae</taxon>
        <taxon>Halorubrum</taxon>
    </lineage>
</organism>
<proteinExistence type="predicted"/>
<sequence>MPADDDPFDSFQGDDRSERGTGAIARLVHLLQTLADADTDGTQRQTGHVSTDRTRVDYEYSVSVGLDALDGSNGAFSDEGKAAAGNADETVDTAPSPSVEVRDVSETERIVIADLPGVSETEFDVTFDAEAGELTIWREQTQLTQVPIEHPSLEVVDVSFNNQILRVKLRDEGAGGEGTADEGAQS</sequence>
<name>A0ABD5YE87_9EURY</name>
<dbReference type="InterPro" id="IPR008633">
    <property type="entry name" value="GvpH"/>
</dbReference>
<dbReference type="Proteomes" id="UP001596390">
    <property type="component" value="Unassembled WGS sequence"/>
</dbReference>
<evidence type="ECO:0000313" key="1">
    <source>
        <dbReference type="EMBL" id="MFC7186010.1"/>
    </source>
</evidence>
<dbReference type="RefSeq" id="WP_267662987.1">
    <property type="nucleotide sequence ID" value="NZ_JAODIX010000017.1"/>
</dbReference>
<protein>
    <submittedName>
        <fullName evidence="1">Gas vesicle protein GvpH</fullName>
    </submittedName>
</protein>
<dbReference type="EMBL" id="JBHSZZ010000017">
    <property type="protein sequence ID" value="MFC7186010.1"/>
    <property type="molecule type" value="Genomic_DNA"/>
</dbReference>
<comment type="caution">
    <text evidence="1">The sequence shown here is derived from an EMBL/GenBank/DDBJ whole genome shotgun (WGS) entry which is preliminary data.</text>
</comment>
<reference evidence="1 2" key="1">
    <citation type="journal article" date="2019" name="Int. J. Syst. Evol. Microbiol.">
        <title>The Global Catalogue of Microorganisms (GCM) 10K type strain sequencing project: providing services to taxonomists for standard genome sequencing and annotation.</title>
        <authorList>
            <consortium name="The Broad Institute Genomics Platform"/>
            <consortium name="The Broad Institute Genome Sequencing Center for Infectious Disease"/>
            <person name="Wu L."/>
            <person name="Ma J."/>
        </authorList>
    </citation>
    <scope>NUCLEOTIDE SEQUENCE [LARGE SCALE GENOMIC DNA]</scope>
    <source>
        <strain evidence="1 2">Q85</strain>
    </source>
</reference>
<accession>A0ABD5YE87</accession>